<keyword evidence="10" id="KW-0548">Nucleotidyltransferase</keyword>
<dbReference type="GO" id="GO:0005737">
    <property type="term" value="C:cytoplasm"/>
    <property type="evidence" value="ECO:0007669"/>
    <property type="project" value="UniProtKB-SubCell"/>
</dbReference>
<keyword evidence="5 8" id="KW-0460">Magnesium</keyword>
<dbReference type="GO" id="GO:0046872">
    <property type="term" value="F:metal ion binding"/>
    <property type="evidence" value="ECO:0007669"/>
    <property type="project" value="UniProtKB-KW"/>
</dbReference>
<dbReference type="Gene3D" id="3.90.550.10">
    <property type="entry name" value="Spore Coat Polysaccharide Biosynthesis Protein SpsA, Chain A"/>
    <property type="match status" value="1"/>
</dbReference>
<dbReference type="GO" id="GO:0005525">
    <property type="term" value="F:GTP binding"/>
    <property type="evidence" value="ECO:0007669"/>
    <property type="project" value="UniProtKB-UniRule"/>
</dbReference>
<evidence type="ECO:0000256" key="2">
    <source>
        <dbReference type="ARBA" id="ARBA00022679"/>
    </source>
</evidence>
<dbReference type="NCBIfam" id="TIGR02665">
    <property type="entry name" value="molyb_mobA"/>
    <property type="match status" value="1"/>
</dbReference>
<keyword evidence="3 8" id="KW-0479">Metal-binding</keyword>
<dbReference type="InterPro" id="IPR029044">
    <property type="entry name" value="Nucleotide-diphossugar_trans"/>
</dbReference>
<evidence type="ECO:0000256" key="4">
    <source>
        <dbReference type="ARBA" id="ARBA00022741"/>
    </source>
</evidence>
<evidence type="ECO:0000256" key="8">
    <source>
        <dbReference type="HAMAP-Rule" id="MF_00316"/>
    </source>
</evidence>
<dbReference type="EMBL" id="WHUT02000005">
    <property type="protein sequence ID" value="NUB44746.1"/>
    <property type="molecule type" value="Genomic_DNA"/>
</dbReference>
<feature type="binding site" evidence="8">
    <location>
        <position position="101"/>
    </location>
    <ligand>
        <name>GTP</name>
        <dbReference type="ChEBI" id="CHEBI:37565"/>
    </ligand>
</feature>
<comment type="catalytic activity">
    <reaction evidence="8">
        <text>Mo-molybdopterin + GTP + H(+) = Mo-molybdopterin guanine dinucleotide + diphosphate</text>
        <dbReference type="Rhea" id="RHEA:34243"/>
        <dbReference type="ChEBI" id="CHEBI:15378"/>
        <dbReference type="ChEBI" id="CHEBI:33019"/>
        <dbReference type="ChEBI" id="CHEBI:37565"/>
        <dbReference type="ChEBI" id="CHEBI:71302"/>
        <dbReference type="ChEBI" id="CHEBI:71310"/>
        <dbReference type="EC" id="2.7.7.77"/>
    </reaction>
</comment>
<dbReference type="CDD" id="cd02503">
    <property type="entry name" value="MobA"/>
    <property type="match status" value="1"/>
</dbReference>
<dbReference type="GO" id="GO:1902758">
    <property type="term" value="P:bis(molybdopterin guanine dinucleotide)molybdenum biosynthetic process"/>
    <property type="evidence" value="ECO:0007669"/>
    <property type="project" value="TreeGrafter"/>
</dbReference>
<dbReference type="InterPro" id="IPR025877">
    <property type="entry name" value="MobA-like_NTP_Trfase"/>
</dbReference>
<dbReference type="PANTHER" id="PTHR19136:SF81">
    <property type="entry name" value="MOLYBDENUM COFACTOR GUANYLYLTRANSFERASE"/>
    <property type="match status" value="1"/>
</dbReference>
<comment type="similarity">
    <text evidence="8">Belongs to the MobA family.</text>
</comment>
<keyword evidence="7 8" id="KW-0501">Molybdenum cofactor biosynthesis</keyword>
<evidence type="ECO:0000256" key="1">
    <source>
        <dbReference type="ARBA" id="ARBA00022490"/>
    </source>
</evidence>
<feature type="domain" description="MobA-like NTP transferase" evidence="9">
    <location>
        <begin position="5"/>
        <end position="159"/>
    </location>
</feature>
<comment type="function">
    <text evidence="8">Transfers a GMP moiety from GTP to Mo-molybdopterin (Mo-MPT) cofactor (Moco or molybdenum cofactor) to form Mo-molybdopterin guanine dinucleotide (Mo-MGD) cofactor.</text>
</comment>
<gene>
    <name evidence="8 10" type="primary">mobA</name>
    <name evidence="10" type="ORF">GEU84_010160</name>
</gene>
<dbReference type="GO" id="GO:0061603">
    <property type="term" value="F:molybdenum cofactor guanylyltransferase activity"/>
    <property type="evidence" value="ECO:0007669"/>
    <property type="project" value="UniProtKB-EC"/>
</dbReference>
<dbReference type="HAMAP" id="MF_00316">
    <property type="entry name" value="MobA"/>
    <property type="match status" value="1"/>
</dbReference>
<comment type="caution">
    <text evidence="10">The sequence shown here is derived from an EMBL/GenBank/DDBJ whole genome shotgun (WGS) entry which is preliminary data.</text>
</comment>
<feature type="binding site" evidence="8">
    <location>
        <position position="21"/>
    </location>
    <ligand>
        <name>GTP</name>
        <dbReference type="ChEBI" id="CHEBI:37565"/>
    </ligand>
</feature>
<dbReference type="InterPro" id="IPR013482">
    <property type="entry name" value="Molybde_CF_guanTrfase"/>
</dbReference>
<protein>
    <recommendedName>
        <fullName evidence="8">Molybdenum cofactor guanylyltransferase</fullName>
        <shortName evidence="8">MoCo guanylyltransferase</shortName>
        <ecNumber evidence="8">2.7.7.77</ecNumber>
    </recommendedName>
    <alternativeName>
        <fullName evidence="8">GTP:molybdopterin guanylyltransferase</fullName>
    </alternativeName>
    <alternativeName>
        <fullName evidence="8">Mo-MPT guanylyltransferase</fullName>
    </alternativeName>
    <alternativeName>
        <fullName evidence="8">Molybdopterin guanylyltransferase</fullName>
    </alternativeName>
    <alternativeName>
        <fullName evidence="8">Molybdopterin-guanine dinucleotide synthase</fullName>
        <shortName evidence="8">MGD synthase</shortName>
    </alternativeName>
</protein>
<accession>A0A8X8H7G2</accession>
<comment type="subunit">
    <text evidence="8">Monomer.</text>
</comment>
<feature type="binding site" evidence="8">
    <location>
        <begin position="8"/>
        <end position="10"/>
    </location>
    <ligand>
        <name>GTP</name>
        <dbReference type="ChEBI" id="CHEBI:37565"/>
    </ligand>
</feature>
<evidence type="ECO:0000313" key="10">
    <source>
        <dbReference type="EMBL" id="NUB44746.1"/>
    </source>
</evidence>
<evidence type="ECO:0000256" key="7">
    <source>
        <dbReference type="ARBA" id="ARBA00023150"/>
    </source>
</evidence>
<comment type="caution">
    <text evidence="8">Lacks conserved residue(s) required for the propagation of feature annotation.</text>
</comment>
<comment type="cofactor">
    <cofactor evidence="8">
        <name>Mg(2+)</name>
        <dbReference type="ChEBI" id="CHEBI:18420"/>
    </cofactor>
</comment>
<dbReference type="RefSeq" id="WP_152826066.1">
    <property type="nucleotide sequence ID" value="NZ_WHUT02000005.1"/>
</dbReference>
<evidence type="ECO:0000256" key="6">
    <source>
        <dbReference type="ARBA" id="ARBA00023134"/>
    </source>
</evidence>
<dbReference type="SUPFAM" id="SSF53448">
    <property type="entry name" value="Nucleotide-diphospho-sugar transferases"/>
    <property type="match status" value="1"/>
</dbReference>
<comment type="subcellular location">
    <subcellularLocation>
        <location evidence="8">Cytoplasm</location>
    </subcellularLocation>
</comment>
<dbReference type="AlphaFoldDB" id="A0A8X8H7G2"/>
<dbReference type="Pfam" id="PF12804">
    <property type="entry name" value="NTP_transf_3"/>
    <property type="match status" value="1"/>
</dbReference>
<keyword evidence="1 8" id="KW-0963">Cytoplasm</keyword>
<dbReference type="EC" id="2.7.7.77" evidence="8"/>
<evidence type="ECO:0000256" key="3">
    <source>
        <dbReference type="ARBA" id="ARBA00022723"/>
    </source>
</evidence>
<evidence type="ECO:0000313" key="11">
    <source>
        <dbReference type="Proteomes" id="UP000484076"/>
    </source>
</evidence>
<comment type="domain">
    <text evidence="8">The N-terminal domain determines nucleotide recognition and specific binding, while the C-terminal domain determines the specific binding to the target protein.</text>
</comment>
<keyword evidence="4 8" id="KW-0547">Nucleotide-binding</keyword>
<keyword evidence="11" id="KW-1185">Reference proteome</keyword>
<reference evidence="10" key="1">
    <citation type="submission" date="2020-05" db="EMBL/GenBank/DDBJ databases">
        <title>Fertoebacter nigrum gen. nov., sp. nov., a new member of the family Rhodobacteraceae.</title>
        <authorList>
            <person name="Szuroczki S."/>
            <person name="Abbaszade G."/>
            <person name="Buni D."/>
            <person name="Schumann P."/>
            <person name="Toth E."/>
        </authorList>
    </citation>
    <scope>NUCLEOTIDE SEQUENCE</scope>
    <source>
        <strain evidence="10">RG-N-1a</strain>
    </source>
</reference>
<name>A0A8X8H7G2_9RHOB</name>
<sequence>MRIFGLILAGGGARRMGGADKALLRLGDAPLVTLCAERLGPQVEQLAISANGDAGRFGFTGLPVLADAPAAAAQGPLAGVLAGLDWAAGLGATALATVAVDTPHFPCDLVARLCLAAESAPSGLALAETADRAHPTCALWPVGLRDDLRGWLAGGEGRMMGFAARHQPVLARFPDAAAFMNINTPADLAAAGQAG</sequence>
<organism evidence="10 11">
    <name type="scientific">Fertoeibacter niger</name>
    <dbReference type="NCBI Taxonomy" id="2656921"/>
    <lineage>
        <taxon>Bacteria</taxon>
        <taxon>Pseudomonadati</taxon>
        <taxon>Pseudomonadota</taxon>
        <taxon>Alphaproteobacteria</taxon>
        <taxon>Rhodobacterales</taxon>
        <taxon>Paracoccaceae</taxon>
        <taxon>Fertoeibacter</taxon>
    </lineage>
</organism>
<feature type="binding site" evidence="8">
    <location>
        <position position="67"/>
    </location>
    <ligand>
        <name>GTP</name>
        <dbReference type="ChEBI" id="CHEBI:37565"/>
    </ligand>
</feature>
<evidence type="ECO:0000259" key="9">
    <source>
        <dbReference type="Pfam" id="PF12804"/>
    </source>
</evidence>
<proteinExistence type="inferred from homology"/>
<keyword evidence="2 8" id="KW-0808">Transferase</keyword>
<evidence type="ECO:0000256" key="5">
    <source>
        <dbReference type="ARBA" id="ARBA00022842"/>
    </source>
</evidence>
<dbReference type="Proteomes" id="UP000484076">
    <property type="component" value="Unassembled WGS sequence"/>
</dbReference>
<feature type="binding site" evidence="8">
    <location>
        <position position="101"/>
    </location>
    <ligand>
        <name>Mg(2+)</name>
        <dbReference type="ChEBI" id="CHEBI:18420"/>
    </ligand>
</feature>
<dbReference type="PANTHER" id="PTHR19136">
    <property type="entry name" value="MOLYBDENUM COFACTOR GUANYLYLTRANSFERASE"/>
    <property type="match status" value="1"/>
</dbReference>
<keyword evidence="6 8" id="KW-0342">GTP-binding</keyword>